<reference evidence="7" key="1">
    <citation type="submission" date="2023-03" db="EMBL/GenBank/DDBJ databases">
        <title>Chromosome-scale reference genome and RAD-based genetic map of yellow starthistle (Centaurea solstitialis) reveal putative structural variation and QTLs associated with invader traits.</title>
        <authorList>
            <person name="Reatini B."/>
            <person name="Cang F.A."/>
            <person name="Jiang Q."/>
            <person name="Mckibben M.T.W."/>
            <person name="Barker M.S."/>
            <person name="Rieseberg L.H."/>
            <person name="Dlugosch K.M."/>
        </authorList>
    </citation>
    <scope>NUCLEOTIDE SEQUENCE</scope>
    <source>
        <strain evidence="7">CAN-66</strain>
        <tissue evidence="7">Leaf</tissue>
    </source>
</reference>
<dbReference type="CDD" id="cd03058">
    <property type="entry name" value="GST_N_Tau"/>
    <property type="match status" value="1"/>
</dbReference>
<dbReference type="GO" id="GO:0005737">
    <property type="term" value="C:cytoplasm"/>
    <property type="evidence" value="ECO:0007669"/>
    <property type="project" value="TreeGrafter"/>
</dbReference>
<dbReference type="InterPro" id="IPR045074">
    <property type="entry name" value="GST_C_Tau"/>
</dbReference>
<dbReference type="FunFam" id="3.40.30.10:FF:000044">
    <property type="entry name" value="Glutathione S-transferase GSTU6"/>
    <property type="match status" value="1"/>
</dbReference>
<dbReference type="SUPFAM" id="SSF47616">
    <property type="entry name" value="GST C-terminal domain-like"/>
    <property type="match status" value="1"/>
</dbReference>
<dbReference type="PROSITE" id="PS50404">
    <property type="entry name" value="GST_NTER"/>
    <property type="match status" value="1"/>
</dbReference>
<gene>
    <name evidence="7" type="ORF">OSB04_021593</name>
</gene>
<dbReference type="InterPro" id="IPR036249">
    <property type="entry name" value="Thioredoxin-like_sf"/>
</dbReference>
<dbReference type="Gene3D" id="3.40.30.10">
    <property type="entry name" value="Glutaredoxin"/>
    <property type="match status" value="1"/>
</dbReference>
<evidence type="ECO:0000256" key="3">
    <source>
        <dbReference type="ARBA" id="ARBA00025743"/>
    </source>
</evidence>
<dbReference type="InterPro" id="IPR010987">
    <property type="entry name" value="Glutathione-S-Trfase_C-like"/>
</dbReference>
<evidence type="ECO:0000256" key="2">
    <source>
        <dbReference type="ARBA" id="ARBA00022679"/>
    </source>
</evidence>
<accession>A0AA38WEB5</accession>
<protein>
    <recommendedName>
        <fullName evidence="1">glutathione transferase</fullName>
        <ecNumber evidence="1">2.5.1.18</ecNumber>
    </recommendedName>
</protein>
<dbReference type="Pfam" id="PF02798">
    <property type="entry name" value="GST_N"/>
    <property type="match status" value="1"/>
</dbReference>
<comment type="similarity">
    <text evidence="3">Belongs to the GST superfamily. Tau family.</text>
</comment>
<evidence type="ECO:0000259" key="5">
    <source>
        <dbReference type="PROSITE" id="PS50404"/>
    </source>
</evidence>
<dbReference type="PROSITE" id="PS50405">
    <property type="entry name" value="GST_CTER"/>
    <property type="match status" value="1"/>
</dbReference>
<dbReference type="SFLD" id="SFLDS00019">
    <property type="entry name" value="Glutathione_Transferase_(cytos"/>
    <property type="match status" value="1"/>
</dbReference>
<keyword evidence="2" id="KW-0808">Transferase</keyword>
<organism evidence="7 8">
    <name type="scientific">Centaurea solstitialis</name>
    <name type="common">yellow star-thistle</name>
    <dbReference type="NCBI Taxonomy" id="347529"/>
    <lineage>
        <taxon>Eukaryota</taxon>
        <taxon>Viridiplantae</taxon>
        <taxon>Streptophyta</taxon>
        <taxon>Embryophyta</taxon>
        <taxon>Tracheophyta</taxon>
        <taxon>Spermatophyta</taxon>
        <taxon>Magnoliopsida</taxon>
        <taxon>eudicotyledons</taxon>
        <taxon>Gunneridae</taxon>
        <taxon>Pentapetalae</taxon>
        <taxon>asterids</taxon>
        <taxon>campanulids</taxon>
        <taxon>Asterales</taxon>
        <taxon>Asteraceae</taxon>
        <taxon>Carduoideae</taxon>
        <taxon>Cardueae</taxon>
        <taxon>Centaureinae</taxon>
        <taxon>Centaurea</taxon>
    </lineage>
</organism>
<sequence>MAKKGEIKLLGTRGSNFVNRVQIALNLKCVDYEFIDQNLDTKSDLLLKSNPVHKKVPVLLYGNEPPVVESLIILEYIDEIFPDVHPILPCDPSHRATIALGPTLLIQRYYYNCNNLSRYLNFDQFLQFIPLFDDLRLAANKEEKDEVIVKIRETAKMLEQVFVEYCSDGKAYFGGDDIGYLDIALGCFLGWVTFHQTLNNFKVFDDTITPSLVEWAKTIRVHEAISKSTPDKRCTSKTLCVGSTCETIQNSLKL</sequence>
<dbReference type="InterPro" id="IPR004046">
    <property type="entry name" value="GST_C"/>
</dbReference>
<dbReference type="SFLD" id="SFLDG00358">
    <property type="entry name" value="Main_(cytGST)"/>
    <property type="match status" value="1"/>
</dbReference>
<evidence type="ECO:0000256" key="4">
    <source>
        <dbReference type="ARBA" id="ARBA00047960"/>
    </source>
</evidence>
<dbReference type="Gene3D" id="1.20.1050.10">
    <property type="match status" value="1"/>
</dbReference>
<dbReference type="CDD" id="cd03185">
    <property type="entry name" value="GST_C_Tau"/>
    <property type="match status" value="1"/>
</dbReference>
<dbReference type="InterPro" id="IPR040079">
    <property type="entry name" value="Glutathione_S-Trfase"/>
</dbReference>
<dbReference type="EMBL" id="JARYMX010000005">
    <property type="protein sequence ID" value="KAJ9549050.1"/>
    <property type="molecule type" value="Genomic_DNA"/>
</dbReference>
<evidence type="ECO:0000256" key="1">
    <source>
        <dbReference type="ARBA" id="ARBA00012452"/>
    </source>
</evidence>
<comment type="caution">
    <text evidence="7">The sequence shown here is derived from an EMBL/GenBank/DDBJ whole genome shotgun (WGS) entry which is preliminary data.</text>
</comment>
<dbReference type="PANTHER" id="PTHR11260">
    <property type="entry name" value="GLUTATHIONE S-TRANSFERASE, GST, SUPERFAMILY, GST DOMAIN CONTAINING"/>
    <property type="match status" value="1"/>
</dbReference>
<evidence type="ECO:0000313" key="7">
    <source>
        <dbReference type="EMBL" id="KAJ9549050.1"/>
    </source>
</evidence>
<dbReference type="InterPro" id="IPR036282">
    <property type="entry name" value="Glutathione-S-Trfase_C_sf"/>
</dbReference>
<dbReference type="SUPFAM" id="SSF52833">
    <property type="entry name" value="Thioredoxin-like"/>
    <property type="match status" value="1"/>
</dbReference>
<dbReference type="InterPro" id="IPR004045">
    <property type="entry name" value="Glutathione_S-Trfase_N"/>
</dbReference>
<comment type="catalytic activity">
    <reaction evidence="4">
        <text>RX + glutathione = an S-substituted glutathione + a halide anion + H(+)</text>
        <dbReference type="Rhea" id="RHEA:16437"/>
        <dbReference type="ChEBI" id="CHEBI:15378"/>
        <dbReference type="ChEBI" id="CHEBI:16042"/>
        <dbReference type="ChEBI" id="CHEBI:17792"/>
        <dbReference type="ChEBI" id="CHEBI:57925"/>
        <dbReference type="ChEBI" id="CHEBI:90779"/>
        <dbReference type="EC" id="2.5.1.18"/>
    </reaction>
</comment>
<proteinExistence type="inferred from homology"/>
<evidence type="ECO:0000313" key="8">
    <source>
        <dbReference type="Proteomes" id="UP001172457"/>
    </source>
</evidence>
<dbReference type="EC" id="2.5.1.18" evidence="1"/>
<dbReference type="GO" id="GO:0006749">
    <property type="term" value="P:glutathione metabolic process"/>
    <property type="evidence" value="ECO:0007669"/>
    <property type="project" value="InterPro"/>
</dbReference>
<feature type="domain" description="GST N-terminal" evidence="5">
    <location>
        <begin position="5"/>
        <end position="85"/>
    </location>
</feature>
<evidence type="ECO:0000259" key="6">
    <source>
        <dbReference type="PROSITE" id="PS50405"/>
    </source>
</evidence>
<dbReference type="InterPro" id="IPR045073">
    <property type="entry name" value="Omega/Tau-like"/>
</dbReference>
<dbReference type="Proteomes" id="UP001172457">
    <property type="component" value="Chromosome 5"/>
</dbReference>
<feature type="domain" description="GST C-terminal" evidence="6">
    <location>
        <begin position="66"/>
        <end position="238"/>
    </location>
</feature>
<dbReference type="PANTHER" id="PTHR11260:SF773">
    <property type="entry name" value="GLUTATHIONE S-TRANSFERASE U26"/>
    <property type="match status" value="1"/>
</dbReference>
<name>A0AA38WEB5_9ASTR</name>
<keyword evidence="8" id="KW-1185">Reference proteome</keyword>
<dbReference type="AlphaFoldDB" id="A0AA38WEB5"/>
<dbReference type="Pfam" id="PF00043">
    <property type="entry name" value="GST_C"/>
    <property type="match status" value="1"/>
</dbReference>
<dbReference type="GO" id="GO:0004364">
    <property type="term" value="F:glutathione transferase activity"/>
    <property type="evidence" value="ECO:0007669"/>
    <property type="project" value="UniProtKB-EC"/>
</dbReference>